<comment type="caution">
    <text evidence="3">The sequence shown here is derived from an EMBL/GenBank/DDBJ whole genome shotgun (WGS) entry which is preliminary data.</text>
</comment>
<keyword evidence="2" id="KW-1133">Transmembrane helix</keyword>
<name>A0A8H3ATY5_9AGAM</name>
<dbReference type="AlphaFoldDB" id="A0A8H3ATY5"/>
<dbReference type="EMBL" id="CAJMWQ010001153">
    <property type="protein sequence ID" value="CAE6437851.1"/>
    <property type="molecule type" value="Genomic_DNA"/>
</dbReference>
<evidence type="ECO:0000256" key="1">
    <source>
        <dbReference type="SAM" id="MobiDB-lite"/>
    </source>
</evidence>
<evidence type="ECO:0000313" key="4">
    <source>
        <dbReference type="Proteomes" id="UP000663826"/>
    </source>
</evidence>
<keyword evidence="2" id="KW-0812">Transmembrane</keyword>
<reference evidence="3" key="1">
    <citation type="submission" date="2021-01" db="EMBL/GenBank/DDBJ databases">
        <authorList>
            <person name="Kaushik A."/>
        </authorList>
    </citation>
    <scope>NUCLEOTIDE SEQUENCE</scope>
    <source>
        <strain evidence="3">AG1-1B</strain>
    </source>
</reference>
<proteinExistence type="predicted"/>
<evidence type="ECO:0000256" key="2">
    <source>
        <dbReference type="SAM" id="Phobius"/>
    </source>
</evidence>
<evidence type="ECO:0000313" key="3">
    <source>
        <dbReference type="EMBL" id="CAE6437851.1"/>
    </source>
</evidence>
<feature type="transmembrane region" description="Helical" evidence="2">
    <location>
        <begin position="154"/>
        <end position="172"/>
    </location>
</feature>
<organism evidence="3 4">
    <name type="scientific">Rhizoctonia solani</name>
    <dbReference type="NCBI Taxonomy" id="456999"/>
    <lineage>
        <taxon>Eukaryota</taxon>
        <taxon>Fungi</taxon>
        <taxon>Dikarya</taxon>
        <taxon>Basidiomycota</taxon>
        <taxon>Agaricomycotina</taxon>
        <taxon>Agaricomycetes</taxon>
        <taxon>Cantharellales</taxon>
        <taxon>Ceratobasidiaceae</taxon>
        <taxon>Rhizoctonia</taxon>
    </lineage>
</organism>
<dbReference type="Proteomes" id="UP000663826">
    <property type="component" value="Unassembled WGS sequence"/>
</dbReference>
<feature type="region of interest" description="Disordered" evidence="1">
    <location>
        <begin position="73"/>
        <end position="94"/>
    </location>
</feature>
<keyword evidence="2" id="KW-0472">Membrane</keyword>
<accession>A0A8H3ATY5</accession>
<sequence length="238" mass="26379">MSAQPPTMLADGNADNKRLFRGFLADVDPDDEDGLTVQRLEQWRPFWQNPFLDPDLGLSPGSDLNRVSMAETVADDEEATEKPNMSRGDTGLSKQSSVLKPTAVVHAGPTWVNLFYDLAWTASFASLTQNGELDGPWQYGGYGHRSVRFYTNDWIHLISIFVQLIVFGLLAATTRGYNVTSYILKSPGVDTLDPKTIAEMFDPERYQADRIASYSLSVIAFSLALSRYSAQCSGSNTY</sequence>
<gene>
    <name evidence="3" type="ORF">RDB_LOCUS66369</name>
</gene>
<protein>
    <submittedName>
        <fullName evidence="3">Uncharacterized protein</fullName>
    </submittedName>
</protein>